<feature type="transmembrane region" description="Helical" evidence="1">
    <location>
        <begin position="110"/>
        <end position="128"/>
    </location>
</feature>
<dbReference type="SUPFAM" id="SSF103473">
    <property type="entry name" value="MFS general substrate transporter"/>
    <property type="match status" value="1"/>
</dbReference>
<gene>
    <name evidence="2" type="ORF">UY77_C0029G0004</name>
</gene>
<sequence length="208" mass="23360">MRMASFLQREKRYLNRLSKEERRLLLSFTLYGFAAPMTAVFSNTFLWRETGDPVILTLYNLAFFVGLPAGFLLNAYLLRHVKTARLYALGCFLQGLVPIGLVFLNPSGAVAVFGLGLFLGISGGFFWANRNLLTSKATEGEHRYSFISLETVFGTVADLIAPITIGWFLVLGDWFRPTFCSLAALEMGRNDSWIDWRGGKRRSTCAHP</sequence>
<comment type="caution">
    <text evidence="2">The sequence shown here is derived from an EMBL/GenBank/DDBJ whole genome shotgun (WGS) entry which is preliminary data.</text>
</comment>
<name>A0A0G1XLX5_9BACT</name>
<evidence type="ECO:0008006" key="4">
    <source>
        <dbReference type="Google" id="ProtNLM"/>
    </source>
</evidence>
<dbReference type="EMBL" id="LCRI01000029">
    <property type="protein sequence ID" value="KKW32283.1"/>
    <property type="molecule type" value="Genomic_DNA"/>
</dbReference>
<keyword evidence="1" id="KW-0472">Membrane</keyword>
<dbReference type="Gene3D" id="1.20.1250.20">
    <property type="entry name" value="MFS general substrate transporter like domains"/>
    <property type="match status" value="1"/>
</dbReference>
<feature type="transmembrane region" description="Helical" evidence="1">
    <location>
        <begin position="84"/>
        <end position="104"/>
    </location>
</feature>
<evidence type="ECO:0000313" key="2">
    <source>
        <dbReference type="EMBL" id="KKW32283.1"/>
    </source>
</evidence>
<dbReference type="Proteomes" id="UP000034711">
    <property type="component" value="Unassembled WGS sequence"/>
</dbReference>
<dbReference type="InterPro" id="IPR036259">
    <property type="entry name" value="MFS_trans_sf"/>
</dbReference>
<keyword evidence="1" id="KW-1133">Transmembrane helix</keyword>
<feature type="transmembrane region" description="Helical" evidence="1">
    <location>
        <begin position="149"/>
        <end position="169"/>
    </location>
</feature>
<dbReference type="AlphaFoldDB" id="A0A0G1XLX5"/>
<feature type="transmembrane region" description="Helical" evidence="1">
    <location>
        <begin position="58"/>
        <end position="77"/>
    </location>
</feature>
<reference evidence="2 3" key="1">
    <citation type="journal article" date="2015" name="Nature">
        <title>rRNA introns, odd ribosomes, and small enigmatic genomes across a large radiation of phyla.</title>
        <authorList>
            <person name="Brown C.T."/>
            <person name="Hug L.A."/>
            <person name="Thomas B.C."/>
            <person name="Sharon I."/>
            <person name="Castelle C.J."/>
            <person name="Singh A."/>
            <person name="Wilkins M.J."/>
            <person name="Williams K.H."/>
            <person name="Banfield J.F."/>
        </authorList>
    </citation>
    <scope>NUCLEOTIDE SEQUENCE [LARGE SCALE GENOMIC DNA]</scope>
</reference>
<evidence type="ECO:0000256" key="1">
    <source>
        <dbReference type="SAM" id="Phobius"/>
    </source>
</evidence>
<accession>A0A0G1XLX5</accession>
<protein>
    <recommendedName>
        <fullName evidence="4">MFS transporter</fullName>
    </recommendedName>
</protein>
<proteinExistence type="predicted"/>
<evidence type="ECO:0000313" key="3">
    <source>
        <dbReference type="Proteomes" id="UP000034711"/>
    </source>
</evidence>
<organism evidence="2 3">
    <name type="scientific">Candidatus Uhrbacteria bacterium GW2011_GWA2_53_10</name>
    <dbReference type="NCBI Taxonomy" id="1618980"/>
    <lineage>
        <taxon>Bacteria</taxon>
        <taxon>Candidatus Uhriibacteriota</taxon>
    </lineage>
</organism>
<keyword evidence="1" id="KW-0812">Transmembrane</keyword>